<feature type="region of interest" description="Disordered" evidence="1">
    <location>
        <begin position="1"/>
        <end position="25"/>
    </location>
</feature>
<dbReference type="Proteomes" id="UP000016930">
    <property type="component" value="Unassembled WGS sequence"/>
</dbReference>
<sequence>MSMTRSKRQNGGSGLDESEEYDRDENEKHWLHDAYDEYSPSPVGGLPLELWWNILEITNDGRALLAIGCTCKTLHDIVREIIKKRTEMTSMDDLLSDPTGGYFMSRVCIHPERRVTIVDIKI</sequence>
<name>M2R5K2_CERS8</name>
<organism evidence="2 3">
    <name type="scientific">Ceriporiopsis subvermispora (strain B)</name>
    <name type="common">White-rot fungus</name>
    <name type="synonym">Gelatoporia subvermispora</name>
    <dbReference type="NCBI Taxonomy" id="914234"/>
    <lineage>
        <taxon>Eukaryota</taxon>
        <taxon>Fungi</taxon>
        <taxon>Dikarya</taxon>
        <taxon>Basidiomycota</taxon>
        <taxon>Agaricomycotina</taxon>
        <taxon>Agaricomycetes</taxon>
        <taxon>Polyporales</taxon>
        <taxon>Gelatoporiaceae</taxon>
        <taxon>Gelatoporia</taxon>
    </lineage>
</organism>
<reference evidence="2 3" key="1">
    <citation type="journal article" date="2012" name="Proc. Natl. Acad. Sci. U.S.A.">
        <title>Comparative genomics of Ceriporiopsis subvermispora and Phanerochaete chrysosporium provide insight into selective ligninolysis.</title>
        <authorList>
            <person name="Fernandez-Fueyo E."/>
            <person name="Ruiz-Duenas F.J."/>
            <person name="Ferreira P."/>
            <person name="Floudas D."/>
            <person name="Hibbett D.S."/>
            <person name="Canessa P."/>
            <person name="Larrondo L.F."/>
            <person name="James T.Y."/>
            <person name="Seelenfreund D."/>
            <person name="Lobos S."/>
            <person name="Polanco R."/>
            <person name="Tello M."/>
            <person name="Honda Y."/>
            <person name="Watanabe T."/>
            <person name="Watanabe T."/>
            <person name="Ryu J.S."/>
            <person name="Kubicek C.P."/>
            <person name="Schmoll M."/>
            <person name="Gaskell J."/>
            <person name="Hammel K.E."/>
            <person name="St John F.J."/>
            <person name="Vanden Wymelenberg A."/>
            <person name="Sabat G."/>
            <person name="Splinter BonDurant S."/>
            <person name="Syed K."/>
            <person name="Yadav J.S."/>
            <person name="Doddapaneni H."/>
            <person name="Subramanian V."/>
            <person name="Lavin J.L."/>
            <person name="Oguiza J.A."/>
            <person name="Perez G."/>
            <person name="Pisabarro A.G."/>
            <person name="Ramirez L."/>
            <person name="Santoyo F."/>
            <person name="Master E."/>
            <person name="Coutinho P.M."/>
            <person name="Henrissat B."/>
            <person name="Lombard V."/>
            <person name="Magnuson J.K."/>
            <person name="Kuees U."/>
            <person name="Hori C."/>
            <person name="Igarashi K."/>
            <person name="Samejima M."/>
            <person name="Held B.W."/>
            <person name="Barry K.W."/>
            <person name="LaButti K.M."/>
            <person name="Lapidus A."/>
            <person name="Lindquist E.A."/>
            <person name="Lucas S.M."/>
            <person name="Riley R."/>
            <person name="Salamov A.A."/>
            <person name="Hoffmeister D."/>
            <person name="Schwenk D."/>
            <person name="Hadar Y."/>
            <person name="Yarden O."/>
            <person name="de Vries R.P."/>
            <person name="Wiebenga A."/>
            <person name="Stenlid J."/>
            <person name="Eastwood D."/>
            <person name="Grigoriev I.V."/>
            <person name="Berka R.M."/>
            <person name="Blanchette R.A."/>
            <person name="Kersten P."/>
            <person name="Martinez A.T."/>
            <person name="Vicuna R."/>
            <person name="Cullen D."/>
        </authorList>
    </citation>
    <scope>NUCLEOTIDE SEQUENCE [LARGE SCALE GENOMIC DNA]</scope>
    <source>
        <strain evidence="2 3">B</strain>
    </source>
</reference>
<evidence type="ECO:0008006" key="4">
    <source>
        <dbReference type="Google" id="ProtNLM"/>
    </source>
</evidence>
<dbReference type="AlphaFoldDB" id="M2R5K2"/>
<evidence type="ECO:0000313" key="2">
    <source>
        <dbReference type="EMBL" id="EMD34196.1"/>
    </source>
</evidence>
<protein>
    <recommendedName>
        <fullName evidence="4">F-box domain-containing protein</fullName>
    </recommendedName>
</protein>
<accession>M2R5K2</accession>
<dbReference type="SUPFAM" id="SSF81383">
    <property type="entry name" value="F-box domain"/>
    <property type="match status" value="1"/>
</dbReference>
<dbReference type="HOGENOM" id="CLU_2026442_0_0_1"/>
<proteinExistence type="predicted"/>
<dbReference type="EMBL" id="KB445803">
    <property type="protein sequence ID" value="EMD34196.1"/>
    <property type="molecule type" value="Genomic_DNA"/>
</dbReference>
<evidence type="ECO:0000256" key="1">
    <source>
        <dbReference type="SAM" id="MobiDB-lite"/>
    </source>
</evidence>
<gene>
    <name evidence="2" type="ORF">CERSUDRAFT_97459</name>
</gene>
<evidence type="ECO:0000313" key="3">
    <source>
        <dbReference type="Proteomes" id="UP000016930"/>
    </source>
</evidence>
<dbReference type="InterPro" id="IPR036047">
    <property type="entry name" value="F-box-like_dom_sf"/>
</dbReference>
<keyword evidence="3" id="KW-1185">Reference proteome</keyword>